<proteinExistence type="predicted"/>
<sequence>MPTMVQQPDLITPEVSRLQAIDRPVERSGLSSFLTELLPQVKAGFDEYQKENRDHYIALGRNDELNGVQRDVSIIDSHNYNQGKEFQKVTSTQAEQQQLFRDTVTQMARDGKSAEEIFDAGKQYLTGYTNAVHDSQLQSDLKEVLYNAGLKENTAYQTLISKTINEVALQREQFDSQTRTANTYKLLTEQNHTPAQITELLEAHVQKAFAAKIASNVGIDPKEAMQAAQSEVQTMFKYWAGQIDPSSPDAAAFVNTLNNTLDVAVQGGIVSMSTVVDLQSNANGIRSQILENNGIQLENSMKEGMWNIQRGNAEYSHDFVQSQLTEINRKEAQGLLTPAKAAQLRDNLFSFGETQYNKLLQAELDPAQLVKGGVSMMEYAALGKGGEDSYSGHISNYYDGINNGDPVAAGSAKVAHALRGDPNGENLPSLMRNGTQQLSSQFVSFLSLPQDQAAKQPHYQNAVKAYDSLKATYMQLKAQGSPLAEQLLAGVPEDYRGTVMEMFAGNANMNASAEALRNPVQTNQRQKNVSEAIQAMNWDNVGGNKWFGRGVGGGSRLLSGISEDVRGSYMKNMEMVYSDSKHALANGSTSANPELLVANATALGMHVKSPAGYNDALFTAGASKVYHNITHKGVKLSADYIGHATDELRRTVAKSANSSPDNVLIHTDRTGRYVIVQPFDKNGKLLKDKQGDAFQGEVYNQSQFVNLMKKAYDADQAKYKKHTSTFETIGTAFSSKGVSDTLGSTANYKEDMAKWRKESKSYTLNTAGSLGQTVISLPNGTKTQAKIPTLASVPFNGNVQLATAWQGFLNNYEGFKPTIGVVKGTGTDNDGLIIGNGVNLYAHPKWKARFQAAQGNPQALLNLQAEFMSNNMKDQQLEAKRLGIPVATNKPYNPQFISAQLLLADYKWHNGNYNTIRDIMSAPTYNQALAKMRKSSAYTHAGDGHRRNVARRNMLRDYYLAMGKL</sequence>
<protein>
    <submittedName>
        <fullName evidence="1">Structural protein</fullName>
    </submittedName>
</protein>
<accession>A0A075DXE6</accession>
<evidence type="ECO:0000313" key="1">
    <source>
        <dbReference type="EMBL" id="AHY26815.1"/>
    </source>
</evidence>
<dbReference type="GeneID" id="22112176"/>
<keyword evidence="2" id="KW-1185">Reference proteome</keyword>
<evidence type="ECO:0000313" key="2">
    <source>
        <dbReference type="Proteomes" id="UP000028860"/>
    </source>
</evidence>
<dbReference type="KEGG" id="vg:22112176"/>
<dbReference type="RefSeq" id="YP_009103255.1">
    <property type="nucleotide sequence ID" value="NC_025457.1"/>
</dbReference>
<name>A0A075DXE6_9CAUD</name>
<reference evidence="1 2" key="1">
    <citation type="journal article" date="2014" name="PLoS ONE">
        <title>Characterization of Newly Isolated Lytic Bacteriophages Active against Acinetobacter baumannii.</title>
        <authorList>
            <person name="Merabishvili M."/>
            <person name="Vandenheuvel D."/>
            <person name="Kropinski A.M."/>
            <person name="Mast J."/>
            <person name="De Vos D."/>
            <person name="Verbeken G."/>
            <person name="Noben J.P."/>
            <person name="Lavigne R."/>
            <person name="Vaneechoutte M."/>
            <person name="Pirnay J.P."/>
        </authorList>
    </citation>
    <scope>NUCLEOTIDE SEQUENCE [LARGE SCALE GENOMIC DNA]</scope>
</reference>
<dbReference type="EMBL" id="KJ473423">
    <property type="protein sequence ID" value="AHY26815.1"/>
    <property type="molecule type" value="Genomic_DNA"/>
</dbReference>
<organism evidence="1 2">
    <name type="scientific">Acinetobacter phage vB_AbaP_Acibel007</name>
    <dbReference type="NCBI Taxonomy" id="1481187"/>
    <lineage>
        <taxon>Viruses</taxon>
        <taxon>Duplodnaviria</taxon>
        <taxon>Heunggongvirae</taxon>
        <taxon>Uroviricota</taxon>
        <taxon>Caudoviricetes</taxon>
        <taxon>Autographivirales</taxon>
        <taxon>Autoscriptoviridae</taxon>
        <taxon>Beijerinckvirinae</taxon>
        <taxon>Daemvirus</taxon>
        <taxon>Daemvirus acibel007</taxon>
    </lineage>
</organism>
<gene>
    <name evidence="1" type="ORF">vB_AbaP_Acibel007_44</name>
</gene>
<dbReference type="OrthoDB" id="108at10239"/>
<dbReference type="Proteomes" id="UP000028860">
    <property type="component" value="Segment"/>
</dbReference>